<dbReference type="GO" id="GO:0016829">
    <property type="term" value="F:lyase activity"/>
    <property type="evidence" value="ECO:0007669"/>
    <property type="project" value="UniProtKB-KW"/>
</dbReference>
<name>A0A9N9A792_9GLOM</name>
<dbReference type="Gene3D" id="3.90.1140.10">
    <property type="entry name" value="Cyclic phosphodiesterase"/>
    <property type="match status" value="1"/>
</dbReference>
<keyword evidence="2" id="KW-0378">Hydrolase</keyword>
<organism evidence="8 9">
    <name type="scientific">Paraglomus brasilianum</name>
    <dbReference type="NCBI Taxonomy" id="144538"/>
    <lineage>
        <taxon>Eukaryota</taxon>
        <taxon>Fungi</taxon>
        <taxon>Fungi incertae sedis</taxon>
        <taxon>Mucoromycota</taxon>
        <taxon>Glomeromycotina</taxon>
        <taxon>Glomeromycetes</taxon>
        <taxon>Paraglomerales</taxon>
        <taxon>Paraglomeraceae</taxon>
        <taxon>Paraglomus</taxon>
    </lineage>
</organism>
<comment type="caution">
    <text evidence="8">The sequence shown here is derived from an EMBL/GenBank/DDBJ whole genome shotgun (WGS) entry which is preliminary data.</text>
</comment>
<dbReference type="OrthoDB" id="49151at2759"/>
<evidence type="ECO:0000256" key="6">
    <source>
        <dbReference type="ARBA" id="ARBA00030030"/>
    </source>
</evidence>
<proteinExistence type="predicted"/>
<feature type="non-terminal residue" evidence="8">
    <location>
        <position position="271"/>
    </location>
</feature>
<feature type="region of interest" description="Disordered" evidence="7">
    <location>
        <begin position="1"/>
        <end position="44"/>
    </location>
</feature>
<accession>A0A9N9A792</accession>
<protein>
    <recommendedName>
        <fullName evidence="5">U6 snRNA phosphodiesterase 1</fullName>
    </recommendedName>
    <alternativeName>
        <fullName evidence="6">3'-5' RNA exonuclease USB1</fullName>
    </alternativeName>
</protein>
<keyword evidence="3" id="KW-0456">Lyase</keyword>
<evidence type="ECO:0000256" key="1">
    <source>
        <dbReference type="ARBA" id="ARBA00022722"/>
    </source>
</evidence>
<keyword evidence="4" id="KW-0539">Nucleus</keyword>
<dbReference type="PANTHER" id="PTHR13522">
    <property type="entry name" value="U6 SNRNA PHOSPHODIESTERASE 1"/>
    <property type="match status" value="1"/>
</dbReference>
<reference evidence="8" key="1">
    <citation type="submission" date="2021-06" db="EMBL/GenBank/DDBJ databases">
        <authorList>
            <person name="Kallberg Y."/>
            <person name="Tangrot J."/>
            <person name="Rosling A."/>
        </authorList>
    </citation>
    <scope>NUCLEOTIDE SEQUENCE</scope>
    <source>
        <strain evidence="8">BR232B</strain>
    </source>
</reference>
<evidence type="ECO:0000256" key="3">
    <source>
        <dbReference type="ARBA" id="ARBA00023239"/>
    </source>
</evidence>
<evidence type="ECO:0000256" key="4">
    <source>
        <dbReference type="ARBA" id="ARBA00023242"/>
    </source>
</evidence>
<feature type="compositionally biased region" description="Polar residues" evidence="7">
    <location>
        <begin position="30"/>
        <end position="39"/>
    </location>
</feature>
<evidence type="ECO:0000313" key="9">
    <source>
        <dbReference type="Proteomes" id="UP000789739"/>
    </source>
</evidence>
<dbReference type="Pfam" id="PF09749">
    <property type="entry name" value="HVSL"/>
    <property type="match status" value="1"/>
</dbReference>
<evidence type="ECO:0000256" key="7">
    <source>
        <dbReference type="SAM" id="MobiDB-lite"/>
    </source>
</evidence>
<evidence type="ECO:0000256" key="5">
    <source>
        <dbReference type="ARBA" id="ARBA00029543"/>
    </source>
</evidence>
<keyword evidence="1" id="KW-0540">Nuclease</keyword>
<gene>
    <name evidence="8" type="ORF">PBRASI_LOCUS3551</name>
</gene>
<dbReference type="GO" id="GO:0005634">
    <property type="term" value="C:nucleus"/>
    <property type="evidence" value="ECO:0007669"/>
    <property type="project" value="TreeGrafter"/>
</dbReference>
<keyword evidence="9" id="KW-1185">Reference proteome</keyword>
<dbReference type="AlphaFoldDB" id="A0A9N9A792"/>
<sequence>YSSEDEDDSTIQQTDIERKRQKTPREAMMASTNKGSGSLNLPPVPNEIKELFPDPRKDYTKHIPDPSKHEGRIRTIPHVEGNFATHIHVRVKAPPEFLNLMRSLETYLKTHHTSIHSCSDNDSATELELHISLSRLIILKYHQIERFWNNLQSALGRPKSFTMSFARIIQLMNDTRTCSYLALEVGMGTNELKSLLEKIDYVVGQFKQPTFYEKPRFHTSVFWSLNHLSESLCEEAEAAFGDMIRDYAFLPDDLVCQIGNRKYITKLDQSL</sequence>
<dbReference type="EMBL" id="CAJVPI010000325">
    <property type="protein sequence ID" value="CAG8519543.1"/>
    <property type="molecule type" value="Genomic_DNA"/>
</dbReference>
<dbReference type="Proteomes" id="UP000789739">
    <property type="component" value="Unassembled WGS sequence"/>
</dbReference>
<dbReference type="PANTHER" id="PTHR13522:SF3">
    <property type="entry name" value="U6 SNRNA PHOSPHODIESTERASE 1"/>
    <property type="match status" value="1"/>
</dbReference>
<dbReference type="GO" id="GO:0034477">
    <property type="term" value="P:U6 snRNA 3'-end processing"/>
    <property type="evidence" value="ECO:0007669"/>
    <property type="project" value="InterPro"/>
</dbReference>
<evidence type="ECO:0000256" key="2">
    <source>
        <dbReference type="ARBA" id="ARBA00022801"/>
    </source>
</evidence>
<dbReference type="GO" id="GO:0000175">
    <property type="term" value="F:3'-5'-RNA exonuclease activity"/>
    <property type="evidence" value="ECO:0007669"/>
    <property type="project" value="TreeGrafter"/>
</dbReference>
<dbReference type="InterPro" id="IPR027521">
    <property type="entry name" value="Usb1"/>
</dbReference>
<evidence type="ECO:0000313" key="8">
    <source>
        <dbReference type="EMBL" id="CAG8519543.1"/>
    </source>
</evidence>